<dbReference type="InterPro" id="IPR002104">
    <property type="entry name" value="Integrase_catalytic"/>
</dbReference>
<accession>A0A8S5VFT9</accession>
<sequence>MDKLPSGSWRARVLIGENKYKTFSGKDKKDVQLRAAQFEAERKMDKPDDPYAGMTVGEAMERYVEAKKNTLSPSSYREFTRIRLSNLSALRNVKLADLTQEQVQLAISAESADHSPKTVRCMHGLLSSTLKMFRPDMTLHTKLPQTQKSEIVIPEEVDVMSLLATVRGSDIDAAVHLGALCGMRMSEILGLRWSKVDFDAKTIHICAAKIRGMDNKATMKLPKTRAGDRTIRMLPAVEAALRRAYQPEAEFVTTLSERTVRKHYQQALETCCGKHYTFHALRHYATSVMILLNIPVKYIADYLGHETEDMVNRVYGHIMRDKKDEIFARLEEYYDNVLKNPS</sequence>
<keyword evidence="8" id="KW-1160">Virus entry into host cell</keyword>
<feature type="domain" description="Tyr recombinase" evidence="9">
    <location>
        <begin position="148"/>
        <end position="328"/>
    </location>
</feature>
<dbReference type="PANTHER" id="PTHR30349:SF41">
    <property type="entry name" value="INTEGRASE_RECOMBINASE PROTEIN MJ0367-RELATED"/>
    <property type="match status" value="1"/>
</dbReference>
<keyword evidence="3" id="KW-0808">Transferase</keyword>
<dbReference type="Gene3D" id="1.10.150.130">
    <property type="match status" value="1"/>
</dbReference>
<dbReference type="PANTHER" id="PTHR30349">
    <property type="entry name" value="PHAGE INTEGRASE-RELATED"/>
    <property type="match status" value="1"/>
</dbReference>
<dbReference type="GO" id="GO:0016787">
    <property type="term" value="F:hydrolase activity"/>
    <property type="evidence" value="ECO:0007669"/>
    <property type="project" value="UniProtKB-KW"/>
</dbReference>
<evidence type="ECO:0000256" key="2">
    <source>
        <dbReference type="ARBA" id="ARBA00016082"/>
    </source>
</evidence>
<dbReference type="InterPro" id="IPR010998">
    <property type="entry name" value="Integrase_recombinase_N"/>
</dbReference>
<keyword evidence="7" id="KW-0233">DNA recombination</keyword>
<dbReference type="GO" id="GO:0006310">
    <property type="term" value="P:DNA recombination"/>
    <property type="evidence" value="ECO:0007669"/>
    <property type="project" value="UniProtKB-KW"/>
</dbReference>
<comment type="similarity">
    <text evidence="1">Belongs to the 'phage' integrase family.</text>
</comment>
<dbReference type="Gene3D" id="1.10.443.10">
    <property type="entry name" value="Intergrase catalytic core"/>
    <property type="match status" value="1"/>
</dbReference>
<evidence type="ECO:0000313" key="10">
    <source>
        <dbReference type="EMBL" id="DAG05605.1"/>
    </source>
</evidence>
<keyword evidence="6" id="KW-0238">DNA-binding</keyword>
<dbReference type="Pfam" id="PF00589">
    <property type="entry name" value="Phage_integrase"/>
    <property type="match status" value="1"/>
</dbReference>
<dbReference type="SUPFAM" id="SSF56349">
    <property type="entry name" value="DNA breaking-rejoining enzymes"/>
    <property type="match status" value="1"/>
</dbReference>
<proteinExistence type="inferred from homology"/>
<dbReference type="InterPro" id="IPR011010">
    <property type="entry name" value="DNA_brk_join_enz"/>
</dbReference>
<keyword evidence="8" id="KW-1179">Viral genome integration</keyword>
<keyword evidence="4" id="KW-0378">Hydrolase</keyword>
<evidence type="ECO:0000259" key="9">
    <source>
        <dbReference type="PROSITE" id="PS51898"/>
    </source>
</evidence>
<reference evidence="10" key="1">
    <citation type="journal article" date="2021" name="Proc. Natl. Acad. Sci. U.S.A.">
        <title>A Catalog of Tens of Thousands of Viruses from Human Metagenomes Reveals Hidden Associations with Chronic Diseases.</title>
        <authorList>
            <person name="Tisza M.J."/>
            <person name="Buck C.B."/>
        </authorList>
    </citation>
    <scope>NUCLEOTIDE SEQUENCE</scope>
    <source>
        <strain evidence="10">Ct3R43</strain>
    </source>
</reference>
<dbReference type="InterPro" id="IPR050090">
    <property type="entry name" value="Tyrosine_recombinase_XerCD"/>
</dbReference>
<dbReference type="EMBL" id="BK016262">
    <property type="protein sequence ID" value="DAG05605.1"/>
    <property type="molecule type" value="Genomic_DNA"/>
</dbReference>
<dbReference type="GO" id="GO:0003677">
    <property type="term" value="F:DNA binding"/>
    <property type="evidence" value="ECO:0007669"/>
    <property type="project" value="UniProtKB-KW"/>
</dbReference>
<evidence type="ECO:0000256" key="6">
    <source>
        <dbReference type="ARBA" id="ARBA00023125"/>
    </source>
</evidence>
<protein>
    <recommendedName>
        <fullName evidence="2">Integrase</fullName>
    </recommendedName>
</protein>
<evidence type="ECO:0000256" key="5">
    <source>
        <dbReference type="ARBA" id="ARBA00022908"/>
    </source>
</evidence>
<evidence type="ECO:0000256" key="7">
    <source>
        <dbReference type="ARBA" id="ARBA00023172"/>
    </source>
</evidence>
<evidence type="ECO:0000256" key="3">
    <source>
        <dbReference type="ARBA" id="ARBA00022679"/>
    </source>
</evidence>
<keyword evidence="5" id="KW-0229">DNA integration</keyword>
<dbReference type="GO" id="GO:0075713">
    <property type="term" value="P:establishment of integrated proviral latency"/>
    <property type="evidence" value="ECO:0007669"/>
    <property type="project" value="UniProtKB-KW"/>
</dbReference>
<dbReference type="Pfam" id="PF14659">
    <property type="entry name" value="Phage_int_SAM_3"/>
    <property type="match status" value="1"/>
</dbReference>
<dbReference type="InterPro" id="IPR013762">
    <property type="entry name" value="Integrase-like_cat_sf"/>
</dbReference>
<evidence type="ECO:0000256" key="1">
    <source>
        <dbReference type="ARBA" id="ARBA00008857"/>
    </source>
</evidence>
<dbReference type="GO" id="GO:0044826">
    <property type="term" value="P:viral genome integration into host DNA"/>
    <property type="evidence" value="ECO:0007669"/>
    <property type="project" value="UniProtKB-KW"/>
</dbReference>
<dbReference type="PROSITE" id="PS51898">
    <property type="entry name" value="TYR_RECOMBINASE"/>
    <property type="match status" value="1"/>
</dbReference>
<dbReference type="GO" id="GO:0015074">
    <property type="term" value="P:DNA integration"/>
    <property type="evidence" value="ECO:0007669"/>
    <property type="project" value="InterPro"/>
</dbReference>
<name>A0A8S5VFT9_9CAUD</name>
<evidence type="ECO:0000256" key="4">
    <source>
        <dbReference type="ARBA" id="ARBA00022801"/>
    </source>
</evidence>
<dbReference type="GO" id="GO:0016740">
    <property type="term" value="F:transferase activity"/>
    <property type="evidence" value="ECO:0007669"/>
    <property type="project" value="UniProtKB-KW"/>
</dbReference>
<dbReference type="CDD" id="cd01189">
    <property type="entry name" value="INT_ICEBs1_C_like"/>
    <property type="match status" value="1"/>
</dbReference>
<organism evidence="10">
    <name type="scientific">Siphoviridae sp. ct3R43</name>
    <dbReference type="NCBI Taxonomy" id="2825321"/>
    <lineage>
        <taxon>Viruses</taxon>
        <taxon>Duplodnaviria</taxon>
        <taxon>Heunggongvirae</taxon>
        <taxon>Uroviricota</taxon>
        <taxon>Caudoviricetes</taxon>
    </lineage>
</organism>
<evidence type="ECO:0000256" key="8">
    <source>
        <dbReference type="ARBA" id="ARBA00023195"/>
    </source>
</evidence>
<dbReference type="InterPro" id="IPR004107">
    <property type="entry name" value="Integrase_SAM-like_N"/>
</dbReference>